<keyword evidence="2" id="KW-1185">Reference proteome</keyword>
<dbReference type="Proteomes" id="UP000095256">
    <property type="component" value="Unassembled WGS sequence"/>
</dbReference>
<organism evidence="1 2">
    <name type="scientific">Enterococcus rivorum</name>
    <dbReference type="NCBI Taxonomy" id="762845"/>
    <lineage>
        <taxon>Bacteria</taxon>
        <taxon>Bacillati</taxon>
        <taxon>Bacillota</taxon>
        <taxon>Bacilli</taxon>
        <taxon>Lactobacillales</taxon>
        <taxon>Enterococcaceae</taxon>
        <taxon>Enterococcus</taxon>
    </lineage>
</organism>
<comment type="caution">
    <text evidence="1">The sequence shown here is derived from an EMBL/GenBank/DDBJ whole genome shotgun (WGS) entry which is preliminary data.</text>
</comment>
<gene>
    <name evidence="1" type="ORF">BCR26_12945</name>
</gene>
<proteinExistence type="predicted"/>
<name>A0A1E5KXG3_9ENTE</name>
<protein>
    <submittedName>
        <fullName evidence="1">Uncharacterized protein</fullName>
    </submittedName>
</protein>
<dbReference type="AlphaFoldDB" id="A0A1E5KXG3"/>
<evidence type="ECO:0000313" key="1">
    <source>
        <dbReference type="EMBL" id="OEH82555.1"/>
    </source>
</evidence>
<sequence length="80" mass="8867">MDETIQAISEIKVSDKPVKAKLNLTKKGSKYTVSSDEAENIDAIFVATYLGQKDTESLDNEIEKIGKEVEAKMTEKITSE</sequence>
<dbReference type="RefSeq" id="WP_069698471.1">
    <property type="nucleotide sequence ID" value="NZ_JAGGMA010000029.1"/>
</dbReference>
<dbReference type="EMBL" id="MIEK01000020">
    <property type="protein sequence ID" value="OEH82555.1"/>
    <property type="molecule type" value="Genomic_DNA"/>
</dbReference>
<evidence type="ECO:0000313" key="2">
    <source>
        <dbReference type="Proteomes" id="UP000095256"/>
    </source>
</evidence>
<accession>A0A1E5KXG3</accession>
<reference evidence="1 2" key="1">
    <citation type="submission" date="2016-09" db="EMBL/GenBank/DDBJ databases">
        <authorList>
            <person name="Capua I."/>
            <person name="De Benedictis P."/>
            <person name="Joannis T."/>
            <person name="Lombin L.H."/>
            <person name="Cattoli G."/>
        </authorList>
    </citation>
    <scope>NUCLEOTIDE SEQUENCE [LARGE SCALE GENOMIC DNA]</scope>
    <source>
        <strain evidence="1 2">LMG 25899</strain>
    </source>
</reference>